<dbReference type="Proteomes" id="UP000254069">
    <property type="component" value="Unassembled WGS sequence"/>
</dbReference>
<reference evidence="14 15" key="1">
    <citation type="submission" date="2018-06" db="EMBL/GenBank/DDBJ databases">
        <authorList>
            <consortium name="Pathogen Informatics"/>
            <person name="Doyle S."/>
        </authorList>
    </citation>
    <scope>NUCLEOTIDE SEQUENCE [LARGE SCALE GENOMIC DNA]</scope>
    <source>
        <strain evidence="14 15">NCTC10738</strain>
    </source>
</reference>
<dbReference type="GO" id="GO:0003723">
    <property type="term" value="F:RNA binding"/>
    <property type="evidence" value="ECO:0007669"/>
    <property type="project" value="UniProtKB-UniRule"/>
</dbReference>
<comment type="function">
    <text evidence="7">DEAD-box RNA helicase involved in RNA degradation. Has RNA-dependent ATPase activity and unwinds double-stranded RNA.</text>
</comment>
<evidence type="ECO:0000256" key="2">
    <source>
        <dbReference type="ARBA" id="ARBA00022741"/>
    </source>
</evidence>
<organism evidence="14 15">
    <name type="scientific">Shewanella algae</name>
    <dbReference type="NCBI Taxonomy" id="38313"/>
    <lineage>
        <taxon>Bacteria</taxon>
        <taxon>Pseudomonadati</taxon>
        <taxon>Pseudomonadota</taxon>
        <taxon>Gammaproteobacteria</taxon>
        <taxon>Alteromonadales</taxon>
        <taxon>Shewanellaceae</taxon>
        <taxon>Shewanella</taxon>
    </lineage>
</organism>
<dbReference type="InterPro" id="IPR023554">
    <property type="entry name" value="RNA_helicase_ATP-dep_RhlB"/>
</dbReference>
<evidence type="ECO:0000313" key="15">
    <source>
        <dbReference type="Proteomes" id="UP000254069"/>
    </source>
</evidence>
<gene>
    <name evidence="7 14" type="primary">rhlB</name>
    <name evidence="14" type="ORF">NCTC10738_02165</name>
    <name evidence="13" type="ORF">TUM17379_37840</name>
</gene>
<dbReference type="NCBIfam" id="NF003419">
    <property type="entry name" value="PRK04837.1"/>
    <property type="match status" value="1"/>
</dbReference>
<evidence type="ECO:0000256" key="6">
    <source>
        <dbReference type="ARBA" id="ARBA00022884"/>
    </source>
</evidence>
<dbReference type="InterPro" id="IPR014001">
    <property type="entry name" value="Helicase_ATP-bd"/>
</dbReference>
<dbReference type="FunFam" id="3.40.50.300:FF:000312">
    <property type="entry name" value="ATP-dependent RNA helicase RhlB"/>
    <property type="match status" value="1"/>
</dbReference>
<evidence type="ECO:0000259" key="12">
    <source>
        <dbReference type="PROSITE" id="PS51195"/>
    </source>
</evidence>
<dbReference type="HAMAP" id="MF_00661">
    <property type="entry name" value="DEAD_helicase_RhlB"/>
    <property type="match status" value="1"/>
</dbReference>
<protein>
    <recommendedName>
        <fullName evidence="7">ATP-dependent RNA helicase RhlB</fullName>
        <ecNumber evidence="7">3.6.4.13</ecNumber>
    </recommendedName>
</protein>
<dbReference type="SMART" id="SM00490">
    <property type="entry name" value="HELICc"/>
    <property type="match status" value="1"/>
</dbReference>
<dbReference type="GO" id="GO:0006401">
    <property type="term" value="P:RNA catabolic process"/>
    <property type="evidence" value="ECO:0007669"/>
    <property type="project" value="UniProtKB-UniRule"/>
</dbReference>
<dbReference type="PANTHER" id="PTHR47959:SF10">
    <property type="entry name" value="ATP-DEPENDENT RNA HELICASE RHLB"/>
    <property type="match status" value="1"/>
</dbReference>
<evidence type="ECO:0000256" key="5">
    <source>
        <dbReference type="ARBA" id="ARBA00022840"/>
    </source>
</evidence>
<evidence type="ECO:0000256" key="9">
    <source>
        <dbReference type="SAM" id="MobiDB-lite"/>
    </source>
</evidence>
<dbReference type="RefSeq" id="WP_025011564.1">
    <property type="nucleotide sequence ID" value="NZ_AP024610.1"/>
</dbReference>
<evidence type="ECO:0000256" key="3">
    <source>
        <dbReference type="ARBA" id="ARBA00022801"/>
    </source>
</evidence>
<dbReference type="PROSITE" id="PS51194">
    <property type="entry name" value="HELICASE_CTER"/>
    <property type="match status" value="1"/>
</dbReference>
<keyword evidence="5 7" id="KW-0067">ATP-binding</keyword>
<dbReference type="PROSITE" id="PS51195">
    <property type="entry name" value="Q_MOTIF"/>
    <property type="match status" value="1"/>
</dbReference>
<feature type="short sequence motif" description="Q motif" evidence="8">
    <location>
        <begin position="9"/>
        <end position="37"/>
    </location>
</feature>
<feature type="compositionally biased region" description="Basic residues" evidence="9">
    <location>
        <begin position="423"/>
        <end position="437"/>
    </location>
</feature>
<dbReference type="GO" id="GO:0005829">
    <property type="term" value="C:cytosol"/>
    <property type="evidence" value="ECO:0007669"/>
    <property type="project" value="TreeGrafter"/>
</dbReference>
<comment type="subunit">
    <text evidence="7">Component of the RNA degradosome, which is a multiprotein complex involved in RNA processing and mRNA degradation.</text>
</comment>
<dbReference type="InterPro" id="IPR001650">
    <property type="entry name" value="Helicase_C-like"/>
</dbReference>
<evidence type="ECO:0000256" key="1">
    <source>
        <dbReference type="ARBA" id="ARBA00022490"/>
    </source>
</evidence>
<keyword evidence="15" id="KW-1185">Reference proteome</keyword>
<keyword evidence="2 7" id="KW-0547">Nucleotide-binding</keyword>
<dbReference type="AlphaFoldDB" id="A0A380A1M9"/>
<dbReference type="InterPro" id="IPR050079">
    <property type="entry name" value="DEAD_box_RNA_helicase"/>
</dbReference>
<dbReference type="GeneID" id="99801914"/>
<evidence type="ECO:0000256" key="8">
    <source>
        <dbReference type="PROSITE-ProRule" id="PRU00552"/>
    </source>
</evidence>
<comment type="catalytic activity">
    <reaction evidence="7">
        <text>ATP + H2O = ADP + phosphate + H(+)</text>
        <dbReference type="Rhea" id="RHEA:13065"/>
        <dbReference type="ChEBI" id="CHEBI:15377"/>
        <dbReference type="ChEBI" id="CHEBI:15378"/>
        <dbReference type="ChEBI" id="CHEBI:30616"/>
        <dbReference type="ChEBI" id="CHEBI:43474"/>
        <dbReference type="ChEBI" id="CHEBI:456216"/>
        <dbReference type="EC" id="3.6.4.13"/>
    </reaction>
</comment>
<dbReference type="SUPFAM" id="SSF52540">
    <property type="entry name" value="P-loop containing nucleoside triphosphate hydrolases"/>
    <property type="match status" value="1"/>
</dbReference>
<feature type="region of interest" description="Disordered" evidence="9">
    <location>
        <begin position="397"/>
        <end position="437"/>
    </location>
</feature>
<dbReference type="PROSITE" id="PS51192">
    <property type="entry name" value="HELICASE_ATP_BIND_1"/>
    <property type="match status" value="1"/>
</dbReference>
<dbReference type="GO" id="GO:0016787">
    <property type="term" value="F:hydrolase activity"/>
    <property type="evidence" value="ECO:0007669"/>
    <property type="project" value="UniProtKB-KW"/>
</dbReference>
<accession>A0A3G4UW74</accession>
<dbReference type="CDD" id="cd00268">
    <property type="entry name" value="DEADc"/>
    <property type="match status" value="1"/>
</dbReference>
<keyword evidence="4 7" id="KW-0347">Helicase</keyword>
<dbReference type="Pfam" id="PF00270">
    <property type="entry name" value="DEAD"/>
    <property type="match status" value="1"/>
</dbReference>
<evidence type="ECO:0000259" key="11">
    <source>
        <dbReference type="PROSITE" id="PS51194"/>
    </source>
</evidence>
<feature type="domain" description="Helicase ATP-binding" evidence="10">
    <location>
        <begin position="40"/>
        <end position="219"/>
    </location>
</feature>
<dbReference type="Gene3D" id="3.40.50.300">
    <property type="entry name" value="P-loop containing nucleotide triphosphate hydrolases"/>
    <property type="match status" value="2"/>
</dbReference>
<reference evidence="13" key="2">
    <citation type="submission" date="2021-05" db="EMBL/GenBank/DDBJ databases">
        <title>Molecular characterization for Shewanella algae harboring chromosomal blaOXA-55-like strains isolated from clinical and environment sample.</title>
        <authorList>
            <person name="Ohama Y."/>
            <person name="Aoki K."/>
            <person name="Harada S."/>
            <person name="Moriya K."/>
            <person name="Ishii Y."/>
            <person name="Tateda K."/>
        </authorList>
    </citation>
    <scope>NUCLEOTIDE SEQUENCE</scope>
    <source>
        <strain evidence="13">TUM17379</strain>
    </source>
</reference>
<dbReference type="InterPro" id="IPR011545">
    <property type="entry name" value="DEAD/DEAH_box_helicase_dom"/>
</dbReference>
<evidence type="ECO:0000313" key="14">
    <source>
        <dbReference type="EMBL" id="SUI71766.1"/>
    </source>
</evidence>
<dbReference type="InterPro" id="IPR000629">
    <property type="entry name" value="RNA-helicase_DEAD-box_CS"/>
</dbReference>
<dbReference type="EMBL" id="UGYO01000001">
    <property type="protein sequence ID" value="SUI71766.1"/>
    <property type="molecule type" value="Genomic_DNA"/>
</dbReference>
<dbReference type="InterPro" id="IPR014014">
    <property type="entry name" value="RNA_helicase_DEAD_Q_motif"/>
</dbReference>
<dbReference type="PROSITE" id="PS00039">
    <property type="entry name" value="DEAD_ATP_HELICASE"/>
    <property type="match status" value="1"/>
</dbReference>
<keyword evidence="6 7" id="KW-0694">RNA-binding</keyword>
<comment type="subcellular location">
    <subcellularLocation>
        <location evidence="7">Cytoplasm</location>
    </subcellularLocation>
</comment>
<evidence type="ECO:0000256" key="7">
    <source>
        <dbReference type="HAMAP-Rule" id="MF_00661"/>
    </source>
</evidence>
<dbReference type="GO" id="GO:0005524">
    <property type="term" value="F:ATP binding"/>
    <property type="evidence" value="ECO:0007669"/>
    <property type="project" value="UniProtKB-UniRule"/>
</dbReference>
<comment type="similarity">
    <text evidence="7">Belongs to the DEAD box helicase family. RhlB subfamily.</text>
</comment>
<dbReference type="CDD" id="cd18787">
    <property type="entry name" value="SF2_C_DEAD"/>
    <property type="match status" value="1"/>
</dbReference>
<evidence type="ECO:0000259" key="10">
    <source>
        <dbReference type="PROSITE" id="PS51192"/>
    </source>
</evidence>
<dbReference type="PANTHER" id="PTHR47959">
    <property type="entry name" value="ATP-DEPENDENT RNA HELICASE RHLE-RELATED"/>
    <property type="match status" value="1"/>
</dbReference>
<feature type="domain" description="Helicase C-terminal" evidence="11">
    <location>
        <begin position="243"/>
        <end position="390"/>
    </location>
</feature>
<dbReference type="InterPro" id="IPR044742">
    <property type="entry name" value="DEAD/DEAH_RhlB"/>
</dbReference>
<dbReference type="Proteomes" id="UP000825078">
    <property type="component" value="Chromosome"/>
</dbReference>
<evidence type="ECO:0000256" key="4">
    <source>
        <dbReference type="ARBA" id="ARBA00022806"/>
    </source>
</evidence>
<accession>A0A380A1M9</accession>
<dbReference type="EMBL" id="AP024613">
    <property type="protein sequence ID" value="BCV46766.1"/>
    <property type="molecule type" value="Genomic_DNA"/>
</dbReference>
<dbReference type="Pfam" id="PF00271">
    <property type="entry name" value="Helicase_C"/>
    <property type="match status" value="1"/>
</dbReference>
<dbReference type="SMART" id="SM00487">
    <property type="entry name" value="DEXDc"/>
    <property type="match status" value="1"/>
</dbReference>
<feature type="domain" description="DEAD-box RNA helicase Q" evidence="12">
    <location>
        <begin position="9"/>
        <end position="37"/>
    </location>
</feature>
<sequence length="437" mass="48824">MSETHLSQQKFAELPLHPEVIQALAENGFEYCTPIQALSLPVLLQGKDIAGQAQTGTGKTLAFLVATFNHLLSTDIPAERQLNQPRAIIMAPTRELAIQIAKDATLLSKHTKLKVGIVYGGEGYDAQRKVLDKGVDILIGTTGRIIDYVRQGVINLSAIQAVVLDEADRMFDLGFIKDIRFLFRRMPDAKDRLNMLFSATLSMKVQELAYDHMNDPVKVEIAPEEKTSKNIKEELFYPSMKDKIPLLLTLIEEDWPDKAIVFANTKHQCENLWGWLEGDGHRVGLLTGDVPQKKRLKILELFTKGDLDILVATDVAARGLHISDVSHVYNFDLPDDCEDYVHRIGRTGRAGAKGVSVSFACEEYALNLPAIEDYIKHSIPVTSYDAEALLDDIPAPVRIHRKHAGPRNTRDRGQGRPQGAHRSGGRPPRHDRTRRHS</sequence>
<dbReference type="EC" id="3.6.4.13" evidence="7"/>
<keyword evidence="1 7" id="KW-0963">Cytoplasm</keyword>
<keyword evidence="3 7" id="KW-0378">Hydrolase</keyword>
<proteinExistence type="inferred from homology"/>
<dbReference type="InterPro" id="IPR027417">
    <property type="entry name" value="P-loop_NTPase"/>
</dbReference>
<dbReference type="GO" id="GO:0003724">
    <property type="term" value="F:RNA helicase activity"/>
    <property type="evidence" value="ECO:0007669"/>
    <property type="project" value="UniProtKB-UniRule"/>
</dbReference>
<evidence type="ECO:0000313" key="13">
    <source>
        <dbReference type="EMBL" id="BCV46766.1"/>
    </source>
</evidence>
<name>A0A380A1M9_9GAMM</name>